<dbReference type="Proteomes" id="UP000679848">
    <property type="component" value="Chromosome"/>
</dbReference>
<dbReference type="InterPro" id="IPR000524">
    <property type="entry name" value="Tscrpt_reg_HTH_GntR"/>
</dbReference>
<dbReference type="PANTHER" id="PTHR43537:SF5">
    <property type="entry name" value="UXU OPERON TRANSCRIPTIONAL REGULATOR"/>
    <property type="match status" value="1"/>
</dbReference>
<dbReference type="RefSeq" id="WP_187028839.1">
    <property type="nucleotide sequence ID" value="NZ_AP023420.1"/>
</dbReference>
<dbReference type="SUPFAM" id="SSF46785">
    <property type="entry name" value="Winged helix' DNA-binding domain"/>
    <property type="match status" value="1"/>
</dbReference>
<dbReference type="Gene3D" id="1.10.10.10">
    <property type="entry name" value="Winged helix-like DNA-binding domain superfamily/Winged helix DNA-binding domain"/>
    <property type="match status" value="1"/>
</dbReference>
<keyword evidence="3" id="KW-0804">Transcription</keyword>
<dbReference type="Pfam" id="PF00392">
    <property type="entry name" value="GntR"/>
    <property type="match status" value="1"/>
</dbReference>
<dbReference type="KEGG" id="pfaa:MM59RIKEN_00260"/>
<organism evidence="5 6">
    <name type="scientific">Pusillibacter faecalis</name>
    <dbReference type="NCBI Taxonomy" id="2714358"/>
    <lineage>
        <taxon>Bacteria</taxon>
        <taxon>Bacillati</taxon>
        <taxon>Bacillota</taxon>
        <taxon>Clostridia</taxon>
        <taxon>Eubacteriales</taxon>
        <taxon>Oscillospiraceae</taxon>
        <taxon>Pusillibacter</taxon>
    </lineage>
</organism>
<dbReference type="SUPFAM" id="SSF48008">
    <property type="entry name" value="GntR ligand-binding domain-like"/>
    <property type="match status" value="1"/>
</dbReference>
<dbReference type="InterPro" id="IPR008920">
    <property type="entry name" value="TF_FadR/GntR_C"/>
</dbReference>
<accession>A0A810Q8X0</accession>
<evidence type="ECO:0000256" key="1">
    <source>
        <dbReference type="ARBA" id="ARBA00023015"/>
    </source>
</evidence>
<dbReference type="GO" id="GO:0003700">
    <property type="term" value="F:DNA-binding transcription factor activity"/>
    <property type="evidence" value="ECO:0007669"/>
    <property type="project" value="InterPro"/>
</dbReference>
<sequence length="244" mass="27357">MNNPLDGIDSTAKPLSEQIALQLRGMIFDQHRFQPGDRLPDERSLAIEMGVSRTSLREAIKILVAGGVLVIRRGVGTFVSETPGKVEDPFGFAYAEDKKQLLSDWYQCRLIIESEAMELVAKNAADEELEGLEELARRQGDMISAAHKGNPDGYSFMELDREFHSALAQATHSAVMGRVLPALHEWVYFGAAIGEYPRLSRQMEENARKSHLSIARFLKMRDGKGANLAMRYHMLQALEDVERP</sequence>
<evidence type="ECO:0000256" key="3">
    <source>
        <dbReference type="ARBA" id="ARBA00023163"/>
    </source>
</evidence>
<evidence type="ECO:0000313" key="5">
    <source>
        <dbReference type="EMBL" id="BCK82707.1"/>
    </source>
</evidence>
<name>A0A810Q8X0_9FIRM</name>
<dbReference type="InterPro" id="IPR011711">
    <property type="entry name" value="GntR_C"/>
</dbReference>
<dbReference type="CDD" id="cd07377">
    <property type="entry name" value="WHTH_GntR"/>
    <property type="match status" value="1"/>
</dbReference>
<evidence type="ECO:0000256" key="2">
    <source>
        <dbReference type="ARBA" id="ARBA00023125"/>
    </source>
</evidence>
<dbReference type="AlphaFoldDB" id="A0A810Q8X0"/>
<dbReference type="Gene3D" id="1.20.120.530">
    <property type="entry name" value="GntR ligand-binding domain-like"/>
    <property type="match status" value="1"/>
</dbReference>
<dbReference type="GO" id="GO:0003677">
    <property type="term" value="F:DNA binding"/>
    <property type="evidence" value="ECO:0007669"/>
    <property type="project" value="UniProtKB-KW"/>
</dbReference>
<protein>
    <submittedName>
        <fullName evidence="5">GntR family transcriptional regulator</fullName>
    </submittedName>
</protein>
<proteinExistence type="predicted"/>
<keyword evidence="1" id="KW-0805">Transcription regulation</keyword>
<dbReference type="Pfam" id="PF07729">
    <property type="entry name" value="FCD"/>
    <property type="match status" value="1"/>
</dbReference>
<dbReference type="EMBL" id="AP023420">
    <property type="protein sequence ID" value="BCK82707.1"/>
    <property type="molecule type" value="Genomic_DNA"/>
</dbReference>
<dbReference type="SMART" id="SM00345">
    <property type="entry name" value="HTH_GNTR"/>
    <property type="match status" value="1"/>
</dbReference>
<dbReference type="PROSITE" id="PS50949">
    <property type="entry name" value="HTH_GNTR"/>
    <property type="match status" value="1"/>
</dbReference>
<dbReference type="PANTHER" id="PTHR43537">
    <property type="entry name" value="TRANSCRIPTIONAL REGULATOR, GNTR FAMILY"/>
    <property type="match status" value="1"/>
</dbReference>
<keyword evidence="6" id="KW-1185">Reference proteome</keyword>
<dbReference type="SMART" id="SM00895">
    <property type="entry name" value="FCD"/>
    <property type="match status" value="1"/>
</dbReference>
<evidence type="ECO:0000259" key="4">
    <source>
        <dbReference type="PROSITE" id="PS50949"/>
    </source>
</evidence>
<reference evidence="5" key="1">
    <citation type="submission" date="2020-09" db="EMBL/GenBank/DDBJ databases">
        <title>New species isolated from human feces.</title>
        <authorList>
            <person name="Kitahara M."/>
            <person name="Shigeno Y."/>
            <person name="Shime M."/>
            <person name="Matsumoto Y."/>
            <person name="Nakamura S."/>
            <person name="Motooka D."/>
            <person name="Fukuoka S."/>
            <person name="Nishikawa H."/>
            <person name="Benno Y."/>
        </authorList>
    </citation>
    <scope>NUCLEOTIDE SEQUENCE</scope>
    <source>
        <strain evidence="5">MM59</strain>
    </source>
</reference>
<evidence type="ECO:0000313" key="6">
    <source>
        <dbReference type="Proteomes" id="UP000679848"/>
    </source>
</evidence>
<dbReference type="InterPro" id="IPR036390">
    <property type="entry name" value="WH_DNA-bd_sf"/>
</dbReference>
<feature type="domain" description="HTH gntR-type" evidence="4">
    <location>
        <begin position="13"/>
        <end position="82"/>
    </location>
</feature>
<keyword evidence="2" id="KW-0238">DNA-binding</keyword>
<dbReference type="PRINTS" id="PR00035">
    <property type="entry name" value="HTHGNTR"/>
</dbReference>
<dbReference type="InterPro" id="IPR036388">
    <property type="entry name" value="WH-like_DNA-bd_sf"/>
</dbReference>
<gene>
    <name evidence="5" type="ORF">MM59RIKEN_00260</name>
</gene>